<dbReference type="EMBL" id="JASCZI010090704">
    <property type="protein sequence ID" value="MED6145292.1"/>
    <property type="molecule type" value="Genomic_DNA"/>
</dbReference>
<organism evidence="1 2">
    <name type="scientific">Stylosanthes scabra</name>
    <dbReference type="NCBI Taxonomy" id="79078"/>
    <lineage>
        <taxon>Eukaryota</taxon>
        <taxon>Viridiplantae</taxon>
        <taxon>Streptophyta</taxon>
        <taxon>Embryophyta</taxon>
        <taxon>Tracheophyta</taxon>
        <taxon>Spermatophyta</taxon>
        <taxon>Magnoliopsida</taxon>
        <taxon>eudicotyledons</taxon>
        <taxon>Gunneridae</taxon>
        <taxon>Pentapetalae</taxon>
        <taxon>rosids</taxon>
        <taxon>fabids</taxon>
        <taxon>Fabales</taxon>
        <taxon>Fabaceae</taxon>
        <taxon>Papilionoideae</taxon>
        <taxon>50 kb inversion clade</taxon>
        <taxon>dalbergioids sensu lato</taxon>
        <taxon>Dalbergieae</taxon>
        <taxon>Pterocarpus clade</taxon>
        <taxon>Stylosanthes</taxon>
    </lineage>
</organism>
<keyword evidence="2" id="KW-1185">Reference proteome</keyword>
<name>A0ABU6T9C1_9FABA</name>
<protein>
    <submittedName>
        <fullName evidence="1">Uncharacterized protein</fullName>
    </submittedName>
</protein>
<proteinExistence type="predicted"/>
<dbReference type="Proteomes" id="UP001341840">
    <property type="component" value="Unassembled WGS sequence"/>
</dbReference>
<evidence type="ECO:0000313" key="1">
    <source>
        <dbReference type="EMBL" id="MED6145292.1"/>
    </source>
</evidence>
<comment type="caution">
    <text evidence="1">The sequence shown here is derived from an EMBL/GenBank/DDBJ whole genome shotgun (WGS) entry which is preliminary data.</text>
</comment>
<accession>A0ABU6T9C1</accession>
<evidence type="ECO:0000313" key="2">
    <source>
        <dbReference type="Proteomes" id="UP001341840"/>
    </source>
</evidence>
<reference evidence="1 2" key="1">
    <citation type="journal article" date="2023" name="Plants (Basel)">
        <title>Bridging the Gap: Combining Genomics and Transcriptomics Approaches to Understand Stylosanthes scabra, an Orphan Legume from the Brazilian Caatinga.</title>
        <authorList>
            <person name="Ferreira-Neto J.R.C."/>
            <person name="da Silva M.D."/>
            <person name="Binneck E."/>
            <person name="de Melo N.F."/>
            <person name="da Silva R.H."/>
            <person name="de Melo A.L.T.M."/>
            <person name="Pandolfi V."/>
            <person name="Bustamante F.O."/>
            <person name="Brasileiro-Vidal A.C."/>
            <person name="Benko-Iseppon A.M."/>
        </authorList>
    </citation>
    <scope>NUCLEOTIDE SEQUENCE [LARGE SCALE GENOMIC DNA]</scope>
    <source>
        <tissue evidence="1">Leaves</tissue>
    </source>
</reference>
<sequence>MTDGLNITDGSAVGMAVGNIDASCSEIPIYHNFFGTLNNLLMWHTVLMNFRRPSVWRRLCHFSSGCLRVRLFVAHRFASLFVDVAERAVTFARFSKGRVVGAVSKISVAVPSLKKKERKGSPLTSAPATFVTEMGKKKACQDVRVPRPLDAEETRLYGWVEGAVLTQPSLVGSDLSPEFCRNYALMEDSGAEGDYVLEAAGPSERVPFRAGEDRPHFH</sequence>
<gene>
    <name evidence="1" type="ORF">PIB30_023690</name>
</gene>